<feature type="region of interest" description="Disordered" evidence="1">
    <location>
        <begin position="288"/>
        <end position="346"/>
    </location>
</feature>
<feature type="domain" description="Nibrin second BRCT" evidence="2">
    <location>
        <begin position="107"/>
        <end position="213"/>
    </location>
</feature>
<dbReference type="Gene3D" id="3.40.50.10980">
    <property type="entry name" value="Nibrin, BRCT2 domain"/>
    <property type="match status" value="1"/>
</dbReference>
<dbReference type="GO" id="GO:0030870">
    <property type="term" value="C:Mre11 complex"/>
    <property type="evidence" value="ECO:0007669"/>
    <property type="project" value="InterPro"/>
</dbReference>
<evidence type="ECO:0000256" key="1">
    <source>
        <dbReference type="SAM" id="MobiDB-lite"/>
    </source>
</evidence>
<dbReference type="InterPro" id="IPR032429">
    <property type="entry name" value="Nibrin_BRCT2"/>
</dbReference>
<gene>
    <name evidence="3" type="ORF">BDFB_003175</name>
</gene>
<dbReference type="OrthoDB" id="552194at2759"/>
<dbReference type="EMBL" id="QDEB01083478">
    <property type="protein sequence ID" value="RZC34047.1"/>
    <property type="molecule type" value="Genomic_DNA"/>
</dbReference>
<dbReference type="PANTHER" id="PTHR12162">
    <property type="entry name" value="NIBRIN-RELATED"/>
    <property type="match status" value="1"/>
</dbReference>
<dbReference type="Proteomes" id="UP000292052">
    <property type="component" value="Unassembled WGS sequence"/>
</dbReference>
<dbReference type="Gene3D" id="3.40.50.10190">
    <property type="entry name" value="BRCT domain"/>
    <property type="match status" value="1"/>
</dbReference>
<dbReference type="InterPro" id="IPR043014">
    <property type="entry name" value="Nibrin_BRCT2_sf"/>
</dbReference>
<dbReference type="STRING" id="1661398.A0A482VNV4"/>
<comment type="caution">
    <text evidence="3">The sequence shown here is derived from an EMBL/GenBank/DDBJ whole genome shotgun (WGS) entry which is preliminary data.</text>
</comment>
<dbReference type="Pfam" id="PF16508">
    <property type="entry name" value="NIBRIN_BRCT_II"/>
    <property type="match status" value="1"/>
</dbReference>
<reference evidence="3 4" key="1">
    <citation type="submission" date="2017-03" db="EMBL/GenBank/DDBJ databases">
        <title>Genome of the blue death feigning beetle - Asbolus verrucosus.</title>
        <authorList>
            <person name="Rider S.D."/>
        </authorList>
    </citation>
    <scope>NUCLEOTIDE SEQUENCE [LARGE SCALE GENOMIC DNA]</scope>
    <source>
        <strain evidence="3">Butters</strain>
        <tissue evidence="3">Head and leg muscle</tissue>
    </source>
</reference>
<accession>A0A482VNV4</accession>
<keyword evidence="4" id="KW-1185">Reference proteome</keyword>
<evidence type="ECO:0000313" key="3">
    <source>
        <dbReference type="EMBL" id="RZC34047.1"/>
    </source>
</evidence>
<protein>
    <submittedName>
        <fullName evidence="3">Nibrin</fullName>
    </submittedName>
</protein>
<feature type="compositionally biased region" description="Polar residues" evidence="1">
    <location>
        <begin position="288"/>
        <end position="298"/>
    </location>
</feature>
<sequence length="532" mass="59845">IEKVAIVTTSSGLSNGQKNKVQNNLHLLGGTLLSTWDSTCTYLTIQEIILTMKVLLALIDDRPIVKLEYWDKLVENVKAKLPPPNIEDFRPPIAETLVDPSSLVVKPERKVLFAGKIFVFPTSKIKSKMDELVDKTGNTGGTSISWDKQPLSLLQVSNIKNNYLFVETDEVKQKPQSLKDMHQHLIKLGQRTIPIQEIALAVLTCSCEKNCNPNFNRIENVFMMRETDSHSEVFPLVSETQTQESEGQLKEEIIIPESLDEKMSIPAKPIVVSNTLPKQPLSVVNVGASTSTNFSTPKRISEEPQENPFKKMKLESVSKINDPQPVTSESKKRKAEENLGSLSKKSSLRENPFASLRNKNIIKKTAPDNPYMALRVKKELNSAEDNPVIKVIDKSSEESSVEKVEIKTPIFVDVESSPSYLNETRNSNTSNQWISKSSCKTEHCVAIDVEDELKDIFNLFKNTVVIESFPVVPRSINVRPVRPQISIINVTVPLPMNANTNEIIMLSDGEEEEERSRTSFKKVKSKRFDFKI</sequence>
<proteinExistence type="predicted"/>
<dbReference type="PANTHER" id="PTHR12162:SF0">
    <property type="entry name" value="NIBRIN"/>
    <property type="match status" value="1"/>
</dbReference>
<dbReference type="GO" id="GO:0000724">
    <property type="term" value="P:double-strand break repair via homologous recombination"/>
    <property type="evidence" value="ECO:0007669"/>
    <property type="project" value="TreeGrafter"/>
</dbReference>
<dbReference type="AlphaFoldDB" id="A0A482VNV4"/>
<organism evidence="3 4">
    <name type="scientific">Asbolus verrucosus</name>
    <name type="common">Desert ironclad beetle</name>
    <dbReference type="NCBI Taxonomy" id="1661398"/>
    <lineage>
        <taxon>Eukaryota</taxon>
        <taxon>Metazoa</taxon>
        <taxon>Ecdysozoa</taxon>
        <taxon>Arthropoda</taxon>
        <taxon>Hexapoda</taxon>
        <taxon>Insecta</taxon>
        <taxon>Pterygota</taxon>
        <taxon>Neoptera</taxon>
        <taxon>Endopterygota</taxon>
        <taxon>Coleoptera</taxon>
        <taxon>Polyphaga</taxon>
        <taxon>Cucujiformia</taxon>
        <taxon>Tenebrionidae</taxon>
        <taxon>Pimeliinae</taxon>
        <taxon>Asbolus</taxon>
    </lineage>
</organism>
<dbReference type="InterPro" id="IPR036420">
    <property type="entry name" value="BRCT_dom_sf"/>
</dbReference>
<dbReference type="CDD" id="cd17741">
    <property type="entry name" value="BRCT_nibrin"/>
    <property type="match status" value="1"/>
</dbReference>
<feature type="compositionally biased region" description="Polar residues" evidence="1">
    <location>
        <begin position="318"/>
        <end position="328"/>
    </location>
</feature>
<evidence type="ECO:0000259" key="2">
    <source>
        <dbReference type="Pfam" id="PF16508"/>
    </source>
</evidence>
<feature type="non-terminal residue" evidence="3">
    <location>
        <position position="532"/>
    </location>
</feature>
<dbReference type="GO" id="GO:0003684">
    <property type="term" value="F:damaged DNA binding"/>
    <property type="evidence" value="ECO:0007669"/>
    <property type="project" value="TreeGrafter"/>
</dbReference>
<dbReference type="GO" id="GO:0007095">
    <property type="term" value="P:mitotic G2 DNA damage checkpoint signaling"/>
    <property type="evidence" value="ECO:0007669"/>
    <property type="project" value="InterPro"/>
</dbReference>
<name>A0A482VNV4_ASBVE</name>
<evidence type="ECO:0000313" key="4">
    <source>
        <dbReference type="Proteomes" id="UP000292052"/>
    </source>
</evidence>
<dbReference type="SUPFAM" id="SSF52113">
    <property type="entry name" value="BRCT domain"/>
    <property type="match status" value="1"/>
</dbReference>
<feature type="non-terminal residue" evidence="3">
    <location>
        <position position="1"/>
    </location>
</feature>
<dbReference type="InterPro" id="IPR040227">
    <property type="entry name" value="Nibrin-rel"/>
</dbReference>